<dbReference type="Gene3D" id="1.10.530.10">
    <property type="match status" value="1"/>
</dbReference>
<proteinExistence type="predicted"/>
<organism evidence="2">
    <name type="scientific">Myoviridae sp. ctgEf1</name>
    <dbReference type="NCBI Taxonomy" id="2827699"/>
    <lineage>
        <taxon>Viruses</taxon>
        <taxon>Duplodnaviria</taxon>
        <taxon>Heunggongvirae</taxon>
        <taxon>Uroviricota</taxon>
        <taxon>Caudoviricetes</taxon>
    </lineage>
</organism>
<sequence length="115" mass="13104">MEVRVQPSPKIASSQVVGWCEEFRELVEKYPWNSKVMLAIARAESNCNPRSDNSGLNTNGTYDYGLFQINSVHGYSRNILANPAKNTEIAFKIWQSQGYRAWAAYNNGSYLKFMN</sequence>
<dbReference type="InterPro" id="IPR023346">
    <property type="entry name" value="Lysozyme-like_dom_sf"/>
</dbReference>
<accession>A0A8S5SLJ3</accession>
<evidence type="ECO:0000259" key="1">
    <source>
        <dbReference type="Pfam" id="PF18896"/>
    </source>
</evidence>
<dbReference type="EMBL" id="BK032620">
    <property type="protein sequence ID" value="DAF51683.1"/>
    <property type="molecule type" value="Genomic_DNA"/>
</dbReference>
<dbReference type="InterPro" id="IPR043992">
    <property type="entry name" value="SLT_3"/>
</dbReference>
<protein>
    <submittedName>
        <fullName evidence="2">LagB-like protein</fullName>
    </submittedName>
</protein>
<name>A0A8S5SLJ3_9CAUD</name>
<dbReference type="Pfam" id="PF18896">
    <property type="entry name" value="SLT_3"/>
    <property type="match status" value="1"/>
</dbReference>
<reference evidence="2" key="1">
    <citation type="journal article" date="2021" name="Proc. Natl. Acad. Sci. U.S.A.">
        <title>A Catalog of Tens of Thousands of Viruses from Human Metagenomes Reveals Hidden Associations with Chronic Diseases.</title>
        <authorList>
            <person name="Tisza M.J."/>
            <person name="Buck C.B."/>
        </authorList>
    </citation>
    <scope>NUCLEOTIDE SEQUENCE</scope>
    <source>
        <strain evidence="2">CtgEf1</strain>
    </source>
</reference>
<evidence type="ECO:0000313" key="2">
    <source>
        <dbReference type="EMBL" id="DAF51683.1"/>
    </source>
</evidence>
<feature type="domain" description="Transglycosylase SLT" evidence="1">
    <location>
        <begin position="35"/>
        <end position="103"/>
    </location>
</feature>
<dbReference type="SUPFAM" id="SSF53955">
    <property type="entry name" value="Lysozyme-like"/>
    <property type="match status" value="1"/>
</dbReference>